<gene>
    <name evidence="2" type="ORF">VSX58_17235</name>
</gene>
<feature type="transmembrane region" description="Helical" evidence="1">
    <location>
        <begin position="56"/>
        <end position="76"/>
    </location>
</feature>
<evidence type="ECO:0000313" key="2">
    <source>
        <dbReference type="EMBL" id="MEC5344339.1"/>
    </source>
</evidence>
<accession>A0ABU6JUI4</accession>
<name>A0ABU6JUI4_9GAMM</name>
<evidence type="ECO:0000256" key="1">
    <source>
        <dbReference type="SAM" id="Phobius"/>
    </source>
</evidence>
<comment type="caution">
    <text evidence="2">The sequence shown here is derived from an EMBL/GenBank/DDBJ whole genome shotgun (WGS) entry which is preliminary data.</text>
</comment>
<proteinExistence type="predicted"/>
<evidence type="ECO:0000313" key="3">
    <source>
        <dbReference type="Proteomes" id="UP001309705"/>
    </source>
</evidence>
<keyword evidence="1" id="KW-0812">Transmembrane</keyword>
<keyword evidence="3" id="KW-1185">Reference proteome</keyword>
<sequence length="174" mass="19586">MGRGKAASIFYFWGTLDLFYAIRFLWLNLAHNRVPIYDDIHAFLSYRPISGVYGDILFALSLCLTLSIPVSAWLFLWRASCPSPSAPSQATLKNAPGVFLSQRLRRSAVALAYLQTPVRLLTMTPSLSFIPWFIGMSGLQHAPLNLGLLLFSEIAKVTTLRFARAYGEEKRRSR</sequence>
<reference evidence="2 3" key="1">
    <citation type="journal article" date="2017" name="Int. J. Syst. Evol. Microbiol.">
        <title>Brenneria populi subsp. brevivirga subsp. nov. isolated from symptomatic bark of Populus x euramericana canker, and description of Brenneria populi subsp. populi subsp. nov.</title>
        <authorList>
            <person name="Zheng M.H."/>
            <person name="Piao C.G."/>
            <person name="Xue H."/>
            <person name="Guo M.W."/>
            <person name="Li Y."/>
        </authorList>
    </citation>
    <scope>NUCLEOTIDE SEQUENCE [LARGE SCALE GENOMIC DNA]</scope>
    <source>
        <strain evidence="2 3">D9-5</strain>
    </source>
</reference>
<dbReference type="Proteomes" id="UP001309705">
    <property type="component" value="Unassembled WGS sequence"/>
</dbReference>
<dbReference type="RefSeq" id="WP_327619169.1">
    <property type="nucleotide sequence ID" value="NZ_JAYWTM010000020.1"/>
</dbReference>
<feature type="transmembrane region" description="Helical" evidence="1">
    <location>
        <begin position="7"/>
        <end position="26"/>
    </location>
</feature>
<keyword evidence="1" id="KW-0472">Membrane</keyword>
<protein>
    <submittedName>
        <fullName evidence="2">Arginine:ornithine antiporter</fullName>
    </submittedName>
</protein>
<keyword evidence="1" id="KW-1133">Transmembrane helix</keyword>
<dbReference type="EMBL" id="JAYWTM010000020">
    <property type="protein sequence ID" value="MEC5344339.1"/>
    <property type="molecule type" value="Genomic_DNA"/>
</dbReference>
<organism evidence="2 3">
    <name type="scientific">Brenneria populi</name>
    <dbReference type="NCBI Taxonomy" id="1505588"/>
    <lineage>
        <taxon>Bacteria</taxon>
        <taxon>Pseudomonadati</taxon>
        <taxon>Pseudomonadota</taxon>
        <taxon>Gammaproteobacteria</taxon>
        <taxon>Enterobacterales</taxon>
        <taxon>Pectobacteriaceae</taxon>
        <taxon>Brenneria</taxon>
    </lineage>
</organism>